<reference evidence="2 3" key="1">
    <citation type="journal article" date="2014" name="Genome Announc.">
        <title>Genome Sequence of the Microsporidian Species Nematocida sp1 Strain ERTm6 (ATCC PRA-372).</title>
        <authorList>
            <person name="Bakowski M.A."/>
            <person name="Priest M."/>
            <person name="Young S."/>
            <person name="Cuomo C.A."/>
            <person name="Troemel E.R."/>
        </authorList>
    </citation>
    <scope>NUCLEOTIDE SEQUENCE [LARGE SCALE GENOMIC DNA]</scope>
    <source>
        <strain evidence="2 3">ERTm6</strain>
    </source>
</reference>
<evidence type="ECO:0000256" key="1">
    <source>
        <dbReference type="SAM" id="Phobius"/>
    </source>
</evidence>
<sequence>MEVEKVISIQTKDIKELFEPFKESIKEEIAQILGEKYVTNEDKFQLALRSLLKKASLKDCVLVENLDDRNQREDLQCMAANMHYIQYAAEEKQRIVNMLASGALNTNDAFSMMLACVQKELDKRAKIYTNVVYGRKKMESAGVDAIDSLNYYLSCQGREETMPPLLRSLLRKIYTNFENCPERLFDVPASSKEEIISAIDGYSIEQLLGYCEYRLDTSEGAPEDELLMFTHMHAFVQGVLEHWGEIRGESPNTAEAKPKEILNLFQEAFDWTLPESTQKKHRDNLIEIIQKKVDYLQARIKAKMAIFGEMDTAAENLLFTLTKKNIEESKDKDSKSSLGLYKCFLSFAKSIFILIFMLNTIVLSENSEWKNLFTTKKLLKLISPILCLGSIAQLYANPMLLNRRKIDSSGYTKYPEDFVFLLVFFIIMSIVLCIMFPYSLQNYSLYVLELMLFIISVICNMRRLAASTKSLLFDDRLLSDRVFYFIYCLLSLIMVVGLHFYSTNFPVISNNEALNALVLF</sequence>
<proteinExistence type="predicted"/>
<keyword evidence="1" id="KW-0472">Membrane</keyword>
<organism evidence="2 3">
    <name type="scientific">Nematocida ausubeli (strain ATCC PRA-371 / ERTm2)</name>
    <name type="common">Nematode killer fungus</name>
    <dbReference type="NCBI Taxonomy" id="1913371"/>
    <lineage>
        <taxon>Eukaryota</taxon>
        <taxon>Fungi</taxon>
        <taxon>Fungi incertae sedis</taxon>
        <taxon>Microsporidia</taxon>
        <taxon>Nematocida</taxon>
    </lineage>
</organism>
<dbReference type="HOGENOM" id="CLU_523849_0_0_1"/>
<feature type="transmembrane region" description="Helical" evidence="1">
    <location>
        <begin position="482"/>
        <end position="501"/>
    </location>
</feature>
<keyword evidence="1" id="KW-0812">Transmembrane</keyword>
<dbReference type="EMBL" id="AKIJ01000003">
    <property type="protein sequence ID" value="KFG25990.1"/>
    <property type="molecule type" value="Genomic_DNA"/>
</dbReference>
<keyword evidence="3" id="KW-1185">Reference proteome</keyword>
<accession>A0A086J1H2</accession>
<feature type="transmembrane region" description="Helical" evidence="1">
    <location>
        <begin position="339"/>
        <end position="358"/>
    </location>
</feature>
<feature type="transmembrane region" description="Helical" evidence="1">
    <location>
        <begin position="443"/>
        <end position="461"/>
    </location>
</feature>
<evidence type="ECO:0000313" key="2">
    <source>
        <dbReference type="EMBL" id="KFG25990.1"/>
    </source>
</evidence>
<dbReference type="Proteomes" id="UP000054524">
    <property type="component" value="Unassembled WGS sequence"/>
</dbReference>
<name>A0A086J1H2_NEMA1</name>
<feature type="transmembrane region" description="Helical" evidence="1">
    <location>
        <begin position="418"/>
        <end position="437"/>
    </location>
</feature>
<protein>
    <submittedName>
        <fullName evidence="2">Uncharacterized protein</fullName>
    </submittedName>
</protein>
<evidence type="ECO:0000313" key="3">
    <source>
        <dbReference type="Proteomes" id="UP000054524"/>
    </source>
</evidence>
<comment type="caution">
    <text evidence="2">The sequence shown here is derived from an EMBL/GenBank/DDBJ whole genome shotgun (WGS) entry which is preliminary data.</text>
</comment>
<feature type="transmembrane region" description="Helical" evidence="1">
    <location>
        <begin position="378"/>
        <end position="397"/>
    </location>
</feature>
<gene>
    <name evidence="2" type="ORF">NESG_01102</name>
</gene>
<keyword evidence="1" id="KW-1133">Transmembrane helix</keyword>
<dbReference type="AlphaFoldDB" id="A0A086J1H2"/>
<dbReference type="OrthoDB" id="2189616at2759"/>
<dbReference type="RefSeq" id="XP_052904545.1">
    <property type="nucleotide sequence ID" value="XM_053048740.1"/>
</dbReference>
<dbReference type="GeneID" id="77676075"/>